<proteinExistence type="predicted"/>
<name>A0A1T5AMV1_9BACT</name>
<evidence type="ECO:0000313" key="1">
    <source>
        <dbReference type="EMBL" id="SKB36308.1"/>
    </source>
</evidence>
<organism evidence="1 2">
    <name type="scientific">Parabacteroides chartae</name>
    <dbReference type="NCBI Taxonomy" id="1037355"/>
    <lineage>
        <taxon>Bacteria</taxon>
        <taxon>Pseudomonadati</taxon>
        <taxon>Bacteroidota</taxon>
        <taxon>Bacteroidia</taxon>
        <taxon>Bacteroidales</taxon>
        <taxon>Tannerellaceae</taxon>
        <taxon>Parabacteroides</taxon>
    </lineage>
</organism>
<gene>
    <name evidence="1" type="ORF">SAMN05660349_00759</name>
</gene>
<keyword evidence="2" id="KW-1185">Reference proteome</keyword>
<accession>A0A1T5AMV1</accession>
<dbReference type="RefSeq" id="WP_079682462.1">
    <property type="nucleotide sequence ID" value="NZ_FUYQ01000004.1"/>
</dbReference>
<dbReference type="EMBL" id="FUYQ01000004">
    <property type="protein sequence ID" value="SKB36308.1"/>
    <property type="molecule type" value="Genomic_DNA"/>
</dbReference>
<dbReference type="AlphaFoldDB" id="A0A1T5AMV1"/>
<reference evidence="2" key="1">
    <citation type="submission" date="2017-02" db="EMBL/GenBank/DDBJ databases">
        <authorList>
            <person name="Varghese N."/>
            <person name="Submissions S."/>
        </authorList>
    </citation>
    <scope>NUCLEOTIDE SEQUENCE [LARGE SCALE GENOMIC DNA]</scope>
    <source>
        <strain evidence="2">DSM 24967</strain>
    </source>
</reference>
<protein>
    <submittedName>
        <fullName evidence="1">Uncharacterized protein</fullName>
    </submittedName>
</protein>
<sequence length="175" mass="20770">MIDFRKINNRIGNVIFPDSCASKEEFLTYINSLKYPGWSALNFFVYLLHPEVKGLPGVKKLTNLMRKRFKSFLVLEHGPPRKEEEHIPARIVVTDWKLYYERVFDAVYKDRLITQITLWDLSIHLYSITQTDIEHSTFYKKLSTKHVDYRTVNEINETVFIKRPRGSNKKKSKTK</sequence>
<evidence type="ECO:0000313" key="2">
    <source>
        <dbReference type="Proteomes" id="UP000190852"/>
    </source>
</evidence>
<dbReference type="Proteomes" id="UP000190852">
    <property type="component" value="Unassembled WGS sequence"/>
</dbReference>